<dbReference type="AlphaFoldDB" id="A0A699HSR2"/>
<organism evidence="2">
    <name type="scientific">Tanacetum cinerariifolium</name>
    <name type="common">Dalmatian daisy</name>
    <name type="synonym">Chrysanthemum cinerariifolium</name>
    <dbReference type="NCBI Taxonomy" id="118510"/>
    <lineage>
        <taxon>Eukaryota</taxon>
        <taxon>Viridiplantae</taxon>
        <taxon>Streptophyta</taxon>
        <taxon>Embryophyta</taxon>
        <taxon>Tracheophyta</taxon>
        <taxon>Spermatophyta</taxon>
        <taxon>Magnoliopsida</taxon>
        <taxon>eudicotyledons</taxon>
        <taxon>Gunneridae</taxon>
        <taxon>Pentapetalae</taxon>
        <taxon>asterids</taxon>
        <taxon>campanulids</taxon>
        <taxon>Asterales</taxon>
        <taxon>Asteraceae</taxon>
        <taxon>Asteroideae</taxon>
        <taxon>Anthemideae</taxon>
        <taxon>Anthemidinae</taxon>
        <taxon>Tanacetum</taxon>
    </lineage>
</organism>
<evidence type="ECO:0000256" key="1">
    <source>
        <dbReference type="SAM" id="Coils"/>
    </source>
</evidence>
<sequence>MSSPPNYEWEQLLDIDDSDLSLTPVLRPYNRHVRETTKTTTTQNHAADNLKEKPVRIIPSHAGIVQVAKLRKQLDIHEGKGGDESVLSTQEYIRKVVDDVGEDEDFKVLYSKRSWRSHSDSERSLSGVGGSVMLMEEEEIVKLMEEEEMGDFELQVCGNIIDQEDLYKFDEEALNLELEEEARQARAEQEWLKKCRQEEELNEEHERQP</sequence>
<reference evidence="2" key="1">
    <citation type="journal article" date="2019" name="Sci. Rep.">
        <title>Draft genome of Tanacetum cinerariifolium, the natural source of mosquito coil.</title>
        <authorList>
            <person name="Yamashiro T."/>
            <person name="Shiraishi A."/>
            <person name="Satake H."/>
            <person name="Nakayama K."/>
        </authorList>
    </citation>
    <scope>NUCLEOTIDE SEQUENCE</scope>
</reference>
<protein>
    <submittedName>
        <fullName evidence="2">Uncharacterized protein</fullName>
    </submittedName>
</protein>
<name>A0A699HSR2_TANCI</name>
<gene>
    <name evidence="2" type="ORF">Tci_442983</name>
</gene>
<accession>A0A699HSR2</accession>
<evidence type="ECO:0000313" key="2">
    <source>
        <dbReference type="EMBL" id="GEY71009.1"/>
    </source>
</evidence>
<keyword evidence="1" id="KW-0175">Coiled coil</keyword>
<feature type="coiled-coil region" evidence="1">
    <location>
        <begin position="168"/>
        <end position="208"/>
    </location>
</feature>
<dbReference type="EMBL" id="BKCJ010202346">
    <property type="protein sequence ID" value="GEY71009.1"/>
    <property type="molecule type" value="Genomic_DNA"/>
</dbReference>
<comment type="caution">
    <text evidence="2">The sequence shown here is derived from an EMBL/GenBank/DDBJ whole genome shotgun (WGS) entry which is preliminary data.</text>
</comment>
<proteinExistence type="predicted"/>